<evidence type="ECO:0000313" key="4">
    <source>
        <dbReference type="EMBL" id="KAF0745502.1"/>
    </source>
</evidence>
<dbReference type="AlphaFoldDB" id="A0A6G0XY58"/>
<accession>A0A6G0XY58</accession>
<comment type="caution">
    <text evidence="4">The sequence shown here is derived from an EMBL/GenBank/DDBJ whole genome shotgun (WGS) entry which is preliminary data.</text>
</comment>
<organism evidence="4 5">
    <name type="scientific">Aphanomyces euteiches</name>
    <dbReference type="NCBI Taxonomy" id="100861"/>
    <lineage>
        <taxon>Eukaryota</taxon>
        <taxon>Sar</taxon>
        <taxon>Stramenopiles</taxon>
        <taxon>Oomycota</taxon>
        <taxon>Saprolegniomycetes</taxon>
        <taxon>Saprolegniales</taxon>
        <taxon>Verrucalvaceae</taxon>
        <taxon>Aphanomyces</taxon>
    </lineage>
</organism>
<dbReference type="EMBL" id="VJMJ01000002">
    <property type="protein sequence ID" value="KAF0745502.1"/>
    <property type="molecule type" value="Genomic_DNA"/>
</dbReference>
<keyword evidence="1" id="KW-0175">Coiled coil</keyword>
<feature type="region of interest" description="Disordered" evidence="2">
    <location>
        <begin position="385"/>
        <end position="428"/>
    </location>
</feature>
<reference evidence="4 5" key="1">
    <citation type="submission" date="2019-07" db="EMBL/GenBank/DDBJ databases">
        <title>Genomics analysis of Aphanomyces spp. identifies a new class of oomycete effector associated with host adaptation.</title>
        <authorList>
            <person name="Gaulin E."/>
        </authorList>
    </citation>
    <scope>NUCLEOTIDE SEQUENCE [LARGE SCALE GENOMIC DNA]</scope>
    <source>
        <strain evidence="4 5">ATCC 201684</strain>
    </source>
</reference>
<dbReference type="InterPro" id="IPR036181">
    <property type="entry name" value="MIT_dom_sf"/>
</dbReference>
<dbReference type="VEuPathDB" id="FungiDB:AeMF1_002460"/>
<feature type="compositionally biased region" description="Acidic residues" evidence="2">
    <location>
        <begin position="418"/>
        <end position="428"/>
    </location>
</feature>
<dbReference type="Pfam" id="PF04212">
    <property type="entry name" value="MIT"/>
    <property type="match status" value="1"/>
</dbReference>
<dbReference type="Gene3D" id="1.20.58.80">
    <property type="entry name" value="Phosphotransferase system, lactose/cellobiose-type IIA subunit"/>
    <property type="match status" value="1"/>
</dbReference>
<gene>
    <name evidence="4" type="ORF">Ae201684_000516</name>
</gene>
<sequence>MASLEEQLANLRAGRTPAPPARVLYSTPAVSLIPQHDEIDEDDWDDDEPKDPVSTAVLPVPPLISTPLPVQQTMNKPAETMERQHLNQRQLYERAIEITKSAMAKERARDFDAAVNEYVDAGDIFTEIGRNERDPQIQRTLKKKAFSLLQRAEALADWIDSHADTKVPEATPASDAADKDVQAAEQHIQAMKQELQQLKYSSQIMQADDSTDLVEATQPPHDEYSMRESMKKALVNEIHGLLNLPEINSLRKFEPLDSTANKAQYAEELKAQVAQLQKELSYEKASHQLTTAVRKHKYSKMASADQAEQARLQAQVTELRRELEIHQAALEMSRQSIAEITEEKLRVEAQSARQVQSLEHQLNNLSTANDSRWKRTQASRMQWFQGPRGLRKQAAEEQQQQPQRRRSEPGSPRNGAASEEEETTSVWL</sequence>
<dbReference type="SUPFAM" id="SSF116846">
    <property type="entry name" value="MIT domain"/>
    <property type="match status" value="1"/>
</dbReference>
<dbReference type="InterPro" id="IPR007330">
    <property type="entry name" value="MIT_dom"/>
</dbReference>
<feature type="region of interest" description="Disordered" evidence="2">
    <location>
        <begin position="1"/>
        <end position="69"/>
    </location>
</feature>
<keyword evidence="5" id="KW-1185">Reference proteome</keyword>
<evidence type="ECO:0000256" key="1">
    <source>
        <dbReference type="SAM" id="Coils"/>
    </source>
</evidence>
<evidence type="ECO:0000259" key="3">
    <source>
        <dbReference type="Pfam" id="PF04212"/>
    </source>
</evidence>
<evidence type="ECO:0000256" key="2">
    <source>
        <dbReference type="SAM" id="MobiDB-lite"/>
    </source>
</evidence>
<protein>
    <recommendedName>
        <fullName evidence="3">MIT domain-containing protein</fullName>
    </recommendedName>
</protein>
<name>A0A6G0XY58_9STRA</name>
<evidence type="ECO:0000313" key="5">
    <source>
        <dbReference type="Proteomes" id="UP000481153"/>
    </source>
</evidence>
<feature type="domain" description="MIT" evidence="3">
    <location>
        <begin position="93"/>
        <end position="155"/>
    </location>
</feature>
<feature type="region of interest" description="Disordered" evidence="2">
    <location>
        <begin position="360"/>
        <end position="379"/>
    </location>
</feature>
<feature type="coiled-coil region" evidence="1">
    <location>
        <begin position="174"/>
        <end position="201"/>
    </location>
</feature>
<feature type="compositionally biased region" description="Acidic residues" evidence="2">
    <location>
        <begin position="38"/>
        <end position="49"/>
    </location>
</feature>
<feature type="coiled-coil region" evidence="1">
    <location>
        <begin position="259"/>
        <end position="336"/>
    </location>
</feature>
<dbReference type="Proteomes" id="UP000481153">
    <property type="component" value="Unassembled WGS sequence"/>
</dbReference>
<proteinExistence type="predicted"/>